<evidence type="ECO:0000313" key="2">
    <source>
        <dbReference type="Proteomes" id="UP000507470"/>
    </source>
</evidence>
<reference evidence="1 2" key="1">
    <citation type="submission" date="2020-06" db="EMBL/GenBank/DDBJ databases">
        <authorList>
            <person name="Li R."/>
            <person name="Bekaert M."/>
        </authorList>
    </citation>
    <scope>NUCLEOTIDE SEQUENCE [LARGE SCALE GENOMIC DNA]</scope>
    <source>
        <strain evidence="2">wild</strain>
    </source>
</reference>
<keyword evidence="2" id="KW-1185">Reference proteome</keyword>
<proteinExistence type="predicted"/>
<dbReference type="PANTHER" id="PTHR46704:SF9">
    <property type="entry name" value="BHLH DOMAIN-CONTAINING PROTEIN"/>
    <property type="match status" value="1"/>
</dbReference>
<dbReference type="Proteomes" id="UP000507470">
    <property type="component" value="Unassembled WGS sequence"/>
</dbReference>
<dbReference type="AlphaFoldDB" id="A0A6J8DD22"/>
<dbReference type="EMBL" id="CACVKT020007140">
    <property type="protein sequence ID" value="CAC5405829.1"/>
    <property type="molecule type" value="Genomic_DNA"/>
</dbReference>
<dbReference type="OrthoDB" id="6150275at2759"/>
<sequence length="803" mass="90261">MTNHTNVPRANSIGYLQVIDASPTDLNTVTTVLQRSVSIADKLGQRDVVIVFDQAIYAKALEIIWQKPVEFERVVLRMGAFHTACAFIAVMGKRFGDAGLGDLLLESGVIGSGSLTDVFEGKHYNRALRLHKIVFEAFERLRWEAFGSWLNSNDENEFLDSNFQASVLSILAQIRRNLTADNFKTLLMSPYVGKLFEAFSVYCNVSEGPMKSFWNSYIEMVELLLLFTRATREGNWELHLACVEKMLPWFFAYDRQNYSRYMSVYLLHMQNLPNTHPDAHLYLSSGGFCVQRSSHGFSRSPVDQTIEQTLNRDTKTRGGIVGFSLNKGSVKRWLLNAHERASISSKCRDLAGMVNHETSAQKELGKTRMKRDETDVLKLVQTLQSWTNPFETSEQLSGLSSGTVASSELLCDLLNAYEKGKLASENFITERLIQKSTDIFKPIKRKSLLTFSTKEIKGKQLMADKNNNTLKADRNLFGRLLVIAQTRQLDMREVLQFELGPLPWSLANVDGTPVKTNKSVLAGLLEKGVEQMQAIPEESMWIFDGMAVIQSITRIPSTFSDLAIVVLKTILLVSKRAPRIDFVTDQYPTISIKNLERDRRSLGGQIITIISRPSQSCPRQWKKFLSVGRNKVALVEFFVSEWSKQSYKFTLEGIDLFVSHGSMCHKIYVENEIVTSVECTELQSKQEEADKCVLMLVPVKKCFFMQKKHAADKGYDSIVIKSSDTDVEVLACYFQNCISSNIIILTGTSSKCRLLNVQSMCAKLGNNVCRALPGFHAFTGCDSVSALSGKGKSKAFGVFDTFC</sequence>
<gene>
    <name evidence="1" type="ORF">MCOR_39478</name>
</gene>
<evidence type="ECO:0000313" key="1">
    <source>
        <dbReference type="EMBL" id="CAC5405829.1"/>
    </source>
</evidence>
<dbReference type="PANTHER" id="PTHR46704">
    <property type="entry name" value="CXC DOMAIN-CONTAINING PROTEIN-RELATED"/>
    <property type="match status" value="1"/>
</dbReference>
<accession>A0A6J8DD22</accession>
<name>A0A6J8DD22_MYTCO</name>
<protein>
    <submittedName>
        <fullName evidence="1">Uncharacterized protein</fullName>
    </submittedName>
</protein>
<organism evidence="1 2">
    <name type="scientific">Mytilus coruscus</name>
    <name type="common">Sea mussel</name>
    <dbReference type="NCBI Taxonomy" id="42192"/>
    <lineage>
        <taxon>Eukaryota</taxon>
        <taxon>Metazoa</taxon>
        <taxon>Spiralia</taxon>
        <taxon>Lophotrochozoa</taxon>
        <taxon>Mollusca</taxon>
        <taxon>Bivalvia</taxon>
        <taxon>Autobranchia</taxon>
        <taxon>Pteriomorphia</taxon>
        <taxon>Mytilida</taxon>
        <taxon>Mytiloidea</taxon>
        <taxon>Mytilidae</taxon>
        <taxon>Mytilinae</taxon>
        <taxon>Mytilus</taxon>
    </lineage>
</organism>